<dbReference type="PROSITE" id="PS50005">
    <property type="entry name" value="TPR"/>
    <property type="match status" value="1"/>
</dbReference>
<feature type="repeat" description="TPR" evidence="3">
    <location>
        <begin position="186"/>
        <end position="219"/>
    </location>
</feature>
<sequence>MKAPFIATIVTTALATALLSGCSSMQNQDTQTTSVIPLSNVEYQPGELNRETLYELIVAEMAGQRKNFDLSLENYLHQAQLTGDAAIAKRATHIAQYLQREDELLLASSLWQQAEPENSEPYQISASLLLRKGDFSAALPLLRKALKHSDKQSLLIINSQADQLSPEETQAYIQLLKEHKQQNNSAELQTTLGILYKNLGKPELAFDSFDQALALDKSHKAALFQKAELLRIQNKYKQAIRLIEPQLDSEQADQQLFTLYVQLLFQSDQIKKASQQAQLLNDSFPDEPQLSFYVALLLLENKQIDQSRAIMEDLLERYPNNSTPHYYLGLIEQREKNTELAIEHFLKVRDSNNIMQSFSRISSLLDHPDNQSRLQTIMQEGRSSLPEISIQLYVLEAEWLNLHDSKSSALSLLDEALQQHNNDINLLYTRAMTLDPQDISLIEKDLRQVLELEPDNSMALNALGYTLTIYTDRLDEAFDLISKAHQLNPQDPAILDSMGWILYKQGKARDSISFLKQAWDAFPDPEVSSHLIQAYHAAGQEQQALDLLQQELLKHPDNEFLIDAASAINAPR</sequence>
<dbReference type="SMART" id="SM00028">
    <property type="entry name" value="TPR"/>
    <property type="match status" value="6"/>
</dbReference>
<dbReference type="SUPFAM" id="SSF48452">
    <property type="entry name" value="TPR-like"/>
    <property type="match status" value="3"/>
</dbReference>
<evidence type="ECO:0000256" key="2">
    <source>
        <dbReference type="ARBA" id="ARBA00022803"/>
    </source>
</evidence>
<dbReference type="RefSeq" id="WP_124925818.1">
    <property type="nucleotide sequence ID" value="NZ_BMOH01000006.1"/>
</dbReference>
<dbReference type="EMBL" id="RQXV01000004">
    <property type="protein sequence ID" value="RRC99628.1"/>
    <property type="molecule type" value="Genomic_DNA"/>
</dbReference>
<evidence type="ECO:0000256" key="3">
    <source>
        <dbReference type="PROSITE-ProRule" id="PRU00339"/>
    </source>
</evidence>
<dbReference type="PANTHER" id="PTHR44227:SF3">
    <property type="entry name" value="PROTEIN O-MANNOSYL-TRANSFERASE TMTC4"/>
    <property type="match status" value="1"/>
</dbReference>
<keyword evidence="6" id="KW-1185">Reference proteome</keyword>
<keyword evidence="4" id="KW-0732">Signal</keyword>
<evidence type="ECO:0000313" key="5">
    <source>
        <dbReference type="EMBL" id="RRC99628.1"/>
    </source>
</evidence>
<gene>
    <name evidence="5" type="ORF">EHS89_09010</name>
</gene>
<dbReference type="OrthoDB" id="9766710at2"/>
<keyword evidence="1" id="KW-0677">Repeat</keyword>
<dbReference type="InterPro" id="IPR052346">
    <property type="entry name" value="O-mannosyl-transferase_TMTC"/>
</dbReference>
<dbReference type="Gene3D" id="1.25.40.10">
    <property type="entry name" value="Tetratricopeptide repeat domain"/>
    <property type="match status" value="3"/>
</dbReference>
<feature type="signal peptide" evidence="4">
    <location>
        <begin position="1"/>
        <end position="25"/>
    </location>
</feature>
<dbReference type="InterPro" id="IPR019734">
    <property type="entry name" value="TPR_rpt"/>
</dbReference>
<dbReference type="AlphaFoldDB" id="A0A3P1SR43"/>
<accession>A0A3P1SR43</accession>
<evidence type="ECO:0000313" key="6">
    <source>
        <dbReference type="Proteomes" id="UP000267535"/>
    </source>
</evidence>
<dbReference type="Pfam" id="PF13432">
    <property type="entry name" value="TPR_16"/>
    <property type="match status" value="2"/>
</dbReference>
<keyword evidence="2 3" id="KW-0802">TPR repeat</keyword>
<dbReference type="InterPro" id="IPR011990">
    <property type="entry name" value="TPR-like_helical_dom_sf"/>
</dbReference>
<comment type="caution">
    <text evidence="5">The sequence shown here is derived from an EMBL/GenBank/DDBJ whole genome shotgun (WGS) entry which is preliminary data.</text>
</comment>
<protein>
    <recommendedName>
        <fullName evidence="7">Tetratricopeptide repeat protein</fullName>
    </recommendedName>
</protein>
<organism evidence="5 6">
    <name type="scientific">Amphritea balenae</name>
    <dbReference type="NCBI Taxonomy" id="452629"/>
    <lineage>
        <taxon>Bacteria</taxon>
        <taxon>Pseudomonadati</taxon>
        <taxon>Pseudomonadota</taxon>
        <taxon>Gammaproteobacteria</taxon>
        <taxon>Oceanospirillales</taxon>
        <taxon>Oceanospirillaceae</taxon>
        <taxon>Amphritea</taxon>
    </lineage>
</organism>
<dbReference type="Proteomes" id="UP000267535">
    <property type="component" value="Unassembled WGS sequence"/>
</dbReference>
<evidence type="ECO:0000256" key="1">
    <source>
        <dbReference type="ARBA" id="ARBA00022737"/>
    </source>
</evidence>
<feature type="chain" id="PRO_5017988699" description="Tetratricopeptide repeat protein" evidence="4">
    <location>
        <begin position="26"/>
        <end position="572"/>
    </location>
</feature>
<dbReference type="PANTHER" id="PTHR44227">
    <property type="match status" value="1"/>
</dbReference>
<evidence type="ECO:0000256" key="4">
    <source>
        <dbReference type="SAM" id="SignalP"/>
    </source>
</evidence>
<name>A0A3P1SR43_9GAMM</name>
<evidence type="ECO:0008006" key="7">
    <source>
        <dbReference type="Google" id="ProtNLM"/>
    </source>
</evidence>
<proteinExistence type="predicted"/>
<dbReference type="PROSITE" id="PS51257">
    <property type="entry name" value="PROKAR_LIPOPROTEIN"/>
    <property type="match status" value="1"/>
</dbReference>
<reference evidence="5 6" key="1">
    <citation type="submission" date="2018-11" db="EMBL/GenBank/DDBJ databases">
        <title>The draft genome sequence of Amphritea balenae JAMM 1525T.</title>
        <authorList>
            <person name="Fang Z."/>
            <person name="Zhang Y."/>
            <person name="Han X."/>
        </authorList>
    </citation>
    <scope>NUCLEOTIDE SEQUENCE [LARGE SCALE GENOMIC DNA]</scope>
    <source>
        <strain evidence="5 6">JAMM 1525</strain>
    </source>
</reference>